<evidence type="ECO:0000313" key="3">
    <source>
        <dbReference type="Proteomes" id="UP001595766"/>
    </source>
</evidence>
<gene>
    <name evidence="2" type="ORF">ACFOUP_12865</name>
</gene>
<comment type="caution">
    <text evidence="2">The sequence shown here is derived from an EMBL/GenBank/DDBJ whole genome shotgun (WGS) entry which is preliminary data.</text>
</comment>
<evidence type="ECO:0000313" key="2">
    <source>
        <dbReference type="EMBL" id="MFC3977270.1"/>
    </source>
</evidence>
<dbReference type="EMBL" id="JBHSAV010000053">
    <property type="protein sequence ID" value="MFC3977270.1"/>
    <property type="molecule type" value="Genomic_DNA"/>
</dbReference>
<keyword evidence="3" id="KW-1185">Reference proteome</keyword>
<keyword evidence="1" id="KW-0732">Signal</keyword>
<feature type="signal peptide" evidence="1">
    <location>
        <begin position="1"/>
        <end position="27"/>
    </location>
</feature>
<evidence type="ECO:0000256" key="1">
    <source>
        <dbReference type="SAM" id="SignalP"/>
    </source>
</evidence>
<dbReference type="Proteomes" id="UP001595766">
    <property type="component" value="Unassembled WGS sequence"/>
</dbReference>
<sequence>MKINPNLRQYVLSKTLCLLLLSLMVCAEPKPAQAAPLVIAEVIKQGIKRVIIAVDLRIQRLQNESIWLQNTQKTIENALSKLRLEEIADWTNRQQTLYQDYYQGLWRVKSIISQYQRLKDIAQTQAALVGAYQDTWRLLSSSGNFTPQELNRKQQIYGGILEESIKHLDQLAFLMKDQLSNMGDASRLEQIHQLGLAIQLNYDELRRYNRHNLLISQYRNNLRKEHQTLQNLQP</sequence>
<accession>A0ABV8EPK3</accession>
<dbReference type="RefSeq" id="WP_241291953.1">
    <property type="nucleotide sequence ID" value="NZ_JAKZGR010000002.1"/>
</dbReference>
<name>A0ABV8EPK3_9BACT</name>
<reference evidence="3" key="1">
    <citation type="journal article" date="2019" name="Int. J. Syst. Evol. Microbiol.">
        <title>The Global Catalogue of Microorganisms (GCM) 10K type strain sequencing project: providing services to taxonomists for standard genome sequencing and annotation.</title>
        <authorList>
            <consortium name="The Broad Institute Genomics Platform"/>
            <consortium name="The Broad Institute Genome Sequencing Center for Infectious Disease"/>
            <person name="Wu L."/>
            <person name="Ma J."/>
        </authorList>
    </citation>
    <scope>NUCLEOTIDE SEQUENCE [LARGE SCALE GENOMIC DNA]</scope>
    <source>
        <strain evidence="3">CECT 8551</strain>
    </source>
</reference>
<feature type="chain" id="PRO_5046909990" evidence="1">
    <location>
        <begin position="28"/>
        <end position="234"/>
    </location>
</feature>
<protein>
    <submittedName>
        <fullName evidence="2">Conjugal transfer protein TraI</fullName>
    </submittedName>
</protein>
<proteinExistence type="predicted"/>
<organism evidence="2 3">
    <name type="scientific">Belliella kenyensis</name>
    <dbReference type="NCBI Taxonomy" id="1472724"/>
    <lineage>
        <taxon>Bacteria</taxon>
        <taxon>Pseudomonadati</taxon>
        <taxon>Bacteroidota</taxon>
        <taxon>Cytophagia</taxon>
        <taxon>Cytophagales</taxon>
        <taxon>Cyclobacteriaceae</taxon>
        <taxon>Belliella</taxon>
    </lineage>
</organism>